<evidence type="ECO:0000259" key="3">
    <source>
        <dbReference type="PROSITE" id="PS51253"/>
    </source>
</evidence>
<dbReference type="Pfam" id="PF03221">
    <property type="entry name" value="HTH_Tnp_Tc5"/>
    <property type="match status" value="1"/>
</dbReference>
<evidence type="ECO:0000313" key="5">
    <source>
        <dbReference type="Proteomes" id="UP000019132"/>
    </source>
</evidence>
<sequence length="248" mass="27993">MSSVPKQKRKIDVATKLRLAQEAKASSINAVAKLYDVARENVRRWIRSEAQLAQLAQQQGDAPVYRLQGGGRRISYAPMDQELADKVFAHRANGVRVTRRMIAEWAEEAKTRMQVDVVVCPTWVSRFMARHSISLRKDGAIAPSDSVAPDQQKSKRSVVSAEDKLAIMYFFENSNRDMQKTLLQFYGPIDDAKVKQVKARNIYNWLHKRDEIAAQAEKERVKKAAAEAAQQTKSAPRGNGYFESGREG</sequence>
<keyword evidence="1" id="KW-0238">DNA-binding</keyword>
<dbReference type="Gene3D" id="1.10.10.60">
    <property type="entry name" value="Homeodomain-like"/>
    <property type="match status" value="1"/>
</dbReference>
<reference evidence="4" key="3">
    <citation type="submission" date="2015-02" db="UniProtKB">
        <authorList>
            <consortium name="EnsemblProtists"/>
        </authorList>
    </citation>
    <scope>IDENTIFICATION</scope>
    <source>
        <strain evidence="4">DAOM BR144</strain>
    </source>
</reference>
<reference evidence="5" key="1">
    <citation type="journal article" date="2010" name="Genome Biol.">
        <title>Genome sequence of the necrotrophic plant pathogen Pythium ultimum reveals original pathogenicity mechanisms and effector repertoire.</title>
        <authorList>
            <person name="Levesque C.A."/>
            <person name="Brouwer H."/>
            <person name="Cano L."/>
            <person name="Hamilton J.P."/>
            <person name="Holt C."/>
            <person name="Huitema E."/>
            <person name="Raffaele S."/>
            <person name="Robideau G.P."/>
            <person name="Thines M."/>
            <person name="Win J."/>
            <person name="Zerillo M.M."/>
            <person name="Beakes G.W."/>
            <person name="Boore J.L."/>
            <person name="Busam D."/>
            <person name="Dumas B."/>
            <person name="Ferriera S."/>
            <person name="Fuerstenberg S.I."/>
            <person name="Gachon C.M."/>
            <person name="Gaulin E."/>
            <person name="Govers F."/>
            <person name="Grenville-Briggs L."/>
            <person name="Horner N."/>
            <person name="Hostetler J."/>
            <person name="Jiang R.H."/>
            <person name="Johnson J."/>
            <person name="Krajaejun T."/>
            <person name="Lin H."/>
            <person name="Meijer H.J."/>
            <person name="Moore B."/>
            <person name="Morris P."/>
            <person name="Phuntmart V."/>
            <person name="Puiu D."/>
            <person name="Shetty J."/>
            <person name="Stajich J.E."/>
            <person name="Tripathy S."/>
            <person name="Wawra S."/>
            <person name="van West P."/>
            <person name="Whitty B.R."/>
            <person name="Coutinho P.M."/>
            <person name="Henrissat B."/>
            <person name="Martin F."/>
            <person name="Thomas P.D."/>
            <person name="Tyler B.M."/>
            <person name="De Vries R.P."/>
            <person name="Kamoun S."/>
            <person name="Yandell M."/>
            <person name="Tisserat N."/>
            <person name="Buell C.R."/>
        </authorList>
    </citation>
    <scope>NUCLEOTIDE SEQUENCE</scope>
    <source>
        <strain evidence="5">DAOM:BR144</strain>
    </source>
</reference>
<feature type="region of interest" description="Disordered" evidence="2">
    <location>
        <begin position="223"/>
        <end position="248"/>
    </location>
</feature>
<dbReference type="STRING" id="431595.K3WA47"/>
<dbReference type="EnsemblProtists" id="PYU1_T001838">
    <property type="protein sequence ID" value="PYU1_T001838"/>
    <property type="gene ID" value="PYU1_G001836"/>
</dbReference>
<dbReference type="EMBL" id="GL376634">
    <property type="status" value="NOT_ANNOTATED_CDS"/>
    <property type="molecule type" value="Genomic_DNA"/>
</dbReference>
<protein>
    <recommendedName>
        <fullName evidence="3">HTH CENPB-type domain-containing protein</fullName>
    </recommendedName>
</protein>
<reference evidence="5" key="2">
    <citation type="submission" date="2010-04" db="EMBL/GenBank/DDBJ databases">
        <authorList>
            <person name="Buell R."/>
            <person name="Hamilton J."/>
            <person name="Hostetler J."/>
        </authorList>
    </citation>
    <scope>NUCLEOTIDE SEQUENCE [LARGE SCALE GENOMIC DNA]</scope>
    <source>
        <strain evidence="5">DAOM:BR144</strain>
    </source>
</reference>
<evidence type="ECO:0000256" key="2">
    <source>
        <dbReference type="SAM" id="MobiDB-lite"/>
    </source>
</evidence>
<dbReference type="SMART" id="SM00674">
    <property type="entry name" value="CENPB"/>
    <property type="match status" value="1"/>
</dbReference>
<evidence type="ECO:0000256" key="1">
    <source>
        <dbReference type="ARBA" id="ARBA00023125"/>
    </source>
</evidence>
<dbReference type="eggNOG" id="KOG3105">
    <property type="taxonomic scope" value="Eukaryota"/>
</dbReference>
<dbReference type="PROSITE" id="PS51253">
    <property type="entry name" value="HTH_CENPB"/>
    <property type="match status" value="1"/>
</dbReference>
<dbReference type="GO" id="GO:0003677">
    <property type="term" value="F:DNA binding"/>
    <property type="evidence" value="ECO:0007669"/>
    <property type="project" value="UniProtKB-KW"/>
</dbReference>
<dbReference type="AlphaFoldDB" id="K3WA47"/>
<feature type="domain" description="HTH CENPB-type" evidence="3">
    <location>
        <begin position="67"/>
        <end position="137"/>
    </location>
</feature>
<dbReference type="VEuPathDB" id="FungiDB:PYU1_G001836"/>
<evidence type="ECO:0000313" key="4">
    <source>
        <dbReference type="EnsemblProtists" id="PYU1_T001838"/>
    </source>
</evidence>
<dbReference type="InterPro" id="IPR006600">
    <property type="entry name" value="HTH_CenpB_DNA-bd_dom"/>
</dbReference>
<dbReference type="Proteomes" id="UP000019132">
    <property type="component" value="Unassembled WGS sequence"/>
</dbReference>
<proteinExistence type="predicted"/>
<dbReference type="InParanoid" id="K3WA47"/>
<organism evidence="4 5">
    <name type="scientific">Globisporangium ultimum (strain ATCC 200006 / CBS 805.95 / DAOM BR144)</name>
    <name type="common">Pythium ultimum</name>
    <dbReference type="NCBI Taxonomy" id="431595"/>
    <lineage>
        <taxon>Eukaryota</taxon>
        <taxon>Sar</taxon>
        <taxon>Stramenopiles</taxon>
        <taxon>Oomycota</taxon>
        <taxon>Peronosporomycetes</taxon>
        <taxon>Pythiales</taxon>
        <taxon>Pythiaceae</taxon>
        <taxon>Globisporangium</taxon>
    </lineage>
</organism>
<keyword evidence="5" id="KW-1185">Reference proteome</keyword>
<dbReference type="HOGENOM" id="CLU_1121987_0_0_1"/>
<accession>K3WA47</accession>
<name>K3WA47_GLOUD</name>